<dbReference type="InterPro" id="IPR001764">
    <property type="entry name" value="Glyco_hydro_3_N"/>
</dbReference>
<protein>
    <submittedName>
        <fullName evidence="5">Putative glycoside hydrolase family 3 protein</fullName>
    </submittedName>
</protein>
<dbReference type="GO" id="GO:0004553">
    <property type="term" value="F:hydrolase activity, hydrolyzing O-glycosyl compounds"/>
    <property type="evidence" value="ECO:0007669"/>
    <property type="project" value="InterPro"/>
</dbReference>
<evidence type="ECO:0000259" key="4">
    <source>
        <dbReference type="Pfam" id="PF00933"/>
    </source>
</evidence>
<dbReference type="AlphaFoldDB" id="A0A1S8A886"/>
<reference evidence="5" key="1">
    <citation type="submission" date="2016-03" db="EMBL/GenBank/DDBJ databases">
        <title>Draft genome sequence of Rosellinia necatrix.</title>
        <authorList>
            <person name="Kanematsu S."/>
        </authorList>
    </citation>
    <scope>NUCLEOTIDE SEQUENCE [LARGE SCALE GENOMIC DNA]</scope>
    <source>
        <strain evidence="5">W97</strain>
    </source>
</reference>
<dbReference type="Proteomes" id="UP000054516">
    <property type="component" value="Unassembled WGS sequence"/>
</dbReference>
<dbReference type="OrthoDB" id="2123594at2759"/>
<gene>
    <name evidence="5" type="ORF">SAMD00023353_2600170</name>
</gene>
<dbReference type="SUPFAM" id="SSF51445">
    <property type="entry name" value="(Trans)glycosidases"/>
    <property type="match status" value="1"/>
</dbReference>
<dbReference type="Gene3D" id="3.20.20.300">
    <property type="entry name" value="Glycoside hydrolase, family 3, N-terminal domain"/>
    <property type="match status" value="1"/>
</dbReference>
<dbReference type="InterPro" id="IPR036962">
    <property type="entry name" value="Glyco_hydro_3_N_sf"/>
</dbReference>
<proteinExistence type="inferred from homology"/>
<dbReference type="GO" id="GO:0005975">
    <property type="term" value="P:carbohydrate metabolic process"/>
    <property type="evidence" value="ECO:0007669"/>
    <property type="project" value="InterPro"/>
</dbReference>
<dbReference type="Pfam" id="PF00933">
    <property type="entry name" value="Glyco_hydro_3"/>
    <property type="match status" value="1"/>
</dbReference>
<keyword evidence="2 5" id="KW-0378">Hydrolase</keyword>
<evidence type="ECO:0000313" key="6">
    <source>
        <dbReference type="Proteomes" id="UP000054516"/>
    </source>
</evidence>
<sequence>MGVAYSSGLSKNGSWSDPDAVVPVLKHFAAHGSPQGGHNAAPFMGHGNRQVLQDLLTPFKAAIQLGGARGVMMAYNEFDDVPAHVHPLFYEALDDWDFDGFVIADDTGNYPREPKHTCKLINNRHVRVVFSTPSGRLSSRRN</sequence>
<name>A0A1S8A886_ROSNE</name>
<organism evidence="5">
    <name type="scientific">Rosellinia necatrix</name>
    <name type="common">White root-rot fungus</name>
    <dbReference type="NCBI Taxonomy" id="77044"/>
    <lineage>
        <taxon>Eukaryota</taxon>
        <taxon>Fungi</taxon>
        <taxon>Dikarya</taxon>
        <taxon>Ascomycota</taxon>
        <taxon>Pezizomycotina</taxon>
        <taxon>Sordariomycetes</taxon>
        <taxon>Xylariomycetidae</taxon>
        <taxon>Xylariales</taxon>
        <taxon>Xylariaceae</taxon>
        <taxon>Rosellinia</taxon>
    </lineage>
</organism>
<comment type="similarity">
    <text evidence="1">Belongs to the glycosyl hydrolase 3 family.</text>
</comment>
<dbReference type="STRING" id="77044.A0A1S8A886"/>
<accession>A0A1S8A886</accession>
<keyword evidence="6" id="KW-1185">Reference proteome</keyword>
<dbReference type="InterPro" id="IPR017853">
    <property type="entry name" value="GH"/>
</dbReference>
<evidence type="ECO:0000256" key="1">
    <source>
        <dbReference type="ARBA" id="ARBA00005336"/>
    </source>
</evidence>
<evidence type="ECO:0000256" key="2">
    <source>
        <dbReference type="ARBA" id="ARBA00022801"/>
    </source>
</evidence>
<dbReference type="EMBL" id="DF977471">
    <property type="protein sequence ID" value="GAW26267.1"/>
    <property type="molecule type" value="Genomic_DNA"/>
</dbReference>
<evidence type="ECO:0000313" key="5">
    <source>
        <dbReference type="EMBL" id="GAW26267.1"/>
    </source>
</evidence>
<keyword evidence="3" id="KW-0325">Glycoprotein</keyword>
<evidence type="ECO:0000256" key="3">
    <source>
        <dbReference type="ARBA" id="ARBA00023180"/>
    </source>
</evidence>
<feature type="domain" description="Glycoside hydrolase family 3 N-terminal" evidence="4">
    <location>
        <begin position="1"/>
        <end position="107"/>
    </location>
</feature>